<dbReference type="InterPro" id="IPR019956">
    <property type="entry name" value="Ubiquitin_dom"/>
</dbReference>
<dbReference type="Pfam" id="PF00240">
    <property type="entry name" value="ubiquitin"/>
    <property type="match status" value="3"/>
</dbReference>
<feature type="domain" description="Ubiquitin-like" evidence="2">
    <location>
        <begin position="66"/>
        <end position="137"/>
    </location>
</feature>
<sequence length="220" mass="24885">MQIFVRSPTGRTFCLRVQPSDTLYVVKAKILEQHHLALNGKQLDNSLTLADYGIQHQSTLDLQEKMQIYVMETLLGNTITLEVDSLDTIDNVKVKIEDMEGFPKGRQCLIFGNKQLDDKSTLADHNVCKESTLLLVLYPLSRGTMQIFVKTLTGKRLPIEVESSDTTKSVKVKIYEKHGIRPKQQRLVYAGKQLEDSSTLADYNIQNESTIDLQLCFCGC</sequence>
<name>A0ABC9BV75_9POAL</name>
<dbReference type="FunFam" id="3.10.20.90:FF:000222">
    <property type="entry name" value="Polyubiquitin 5"/>
    <property type="match status" value="1"/>
</dbReference>
<reference evidence="3 4" key="2">
    <citation type="submission" date="2024-10" db="EMBL/GenBank/DDBJ databases">
        <authorList>
            <person name="Ryan C."/>
        </authorList>
    </citation>
    <scope>NUCLEOTIDE SEQUENCE [LARGE SCALE GENOMIC DNA]</scope>
</reference>
<organism evidence="3 4">
    <name type="scientific">Urochloa decumbens</name>
    <dbReference type="NCBI Taxonomy" id="240449"/>
    <lineage>
        <taxon>Eukaryota</taxon>
        <taxon>Viridiplantae</taxon>
        <taxon>Streptophyta</taxon>
        <taxon>Embryophyta</taxon>
        <taxon>Tracheophyta</taxon>
        <taxon>Spermatophyta</taxon>
        <taxon>Magnoliopsida</taxon>
        <taxon>Liliopsida</taxon>
        <taxon>Poales</taxon>
        <taxon>Poaceae</taxon>
        <taxon>PACMAD clade</taxon>
        <taxon>Panicoideae</taxon>
        <taxon>Panicodae</taxon>
        <taxon>Paniceae</taxon>
        <taxon>Melinidinae</taxon>
        <taxon>Urochloa</taxon>
    </lineage>
</organism>
<evidence type="ECO:0000313" key="3">
    <source>
        <dbReference type="EMBL" id="CAL5008758.1"/>
    </source>
</evidence>
<dbReference type="PANTHER" id="PTHR10666">
    <property type="entry name" value="UBIQUITIN"/>
    <property type="match status" value="1"/>
</dbReference>
<dbReference type="InterPro" id="IPR050158">
    <property type="entry name" value="Ubiquitin_ubiquitin-like"/>
</dbReference>
<feature type="domain" description="Ubiquitin-like" evidence="2">
    <location>
        <begin position="1"/>
        <end position="62"/>
    </location>
</feature>
<gene>
    <name evidence="3" type="ORF">URODEC1_LOCUS69171</name>
</gene>
<keyword evidence="1" id="KW-1017">Isopeptide bond</keyword>
<dbReference type="PRINTS" id="PR00348">
    <property type="entry name" value="UBIQUITIN"/>
</dbReference>
<dbReference type="Gene3D" id="3.10.20.90">
    <property type="entry name" value="Phosphatidylinositol 3-kinase Catalytic Subunit, Chain A, domain 1"/>
    <property type="match status" value="3"/>
</dbReference>
<dbReference type="AlphaFoldDB" id="A0ABC9BV75"/>
<dbReference type="EMBL" id="OZ075137">
    <property type="protein sequence ID" value="CAL5008758.1"/>
    <property type="molecule type" value="Genomic_DNA"/>
</dbReference>
<dbReference type="FunFam" id="3.10.20.90:FF:000306">
    <property type="entry name" value="Putative ubiquitin-like protein"/>
    <property type="match status" value="1"/>
</dbReference>
<dbReference type="InterPro" id="IPR000626">
    <property type="entry name" value="Ubiquitin-like_dom"/>
</dbReference>
<reference evidence="4" key="1">
    <citation type="submission" date="2024-06" db="EMBL/GenBank/DDBJ databases">
        <authorList>
            <person name="Ryan C."/>
        </authorList>
    </citation>
    <scope>NUCLEOTIDE SEQUENCE [LARGE SCALE GENOMIC DNA]</scope>
</reference>
<dbReference type="SMART" id="SM00213">
    <property type="entry name" value="UBQ"/>
    <property type="match status" value="3"/>
</dbReference>
<evidence type="ECO:0000256" key="1">
    <source>
        <dbReference type="ARBA" id="ARBA00022499"/>
    </source>
</evidence>
<evidence type="ECO:0000259" key="2">
    <source>
        <dbReference type="PROSITE" id="PS50053"/>
    </source>
</evidence>
<dbReference type="PROSITE" id="PS50053">
    <property type="entry name" value="UBIQUITIN_2"/>
    <property type="match status" value="3"/>
</dbReference>
<dbReference type="GO" id="GO:0003729">
    <property type="term" value="F:mRNA binding"/>
    <property type="evidence" value="ECO:0007669"/>
    <property type="project" value="UniProtKB-ARBA"/>
</dbReference>
<keyword evidence="4" id="KW-1185">Reference proteome</keyword>
<evidence type="ECO:0000313" key="4">
    <source>
        <dbReference type="Proteomes" id="UP001497457"/>
    </source>
</evidence>
<accession>A0ABC9BV75</accession>
<proteinExistence type="predicted"/>
<dbReference type="SUPFAM" id="SSF54236">
    <property type="entry name" value="Ubiquitin-like"/>
    <property type="match status" value="3"/>
</dbReference>
<dbReference type="InterPro" id="IPR029071">
    <property type="entry name" value="Ubiquitin-like_domsf"/>
</dbReference>
<feature type="domain" description="Ubiquitin-like" evidence="2">
    <location>
        <begin position="145"/>
        <end position="215"/>
    </location>
</feature>
<protein>
    <recommendedName>
        <fullName evidence="2">Ubiquitin-like domain-containing protein</fullName>
    </recommendedName>
</protein>
<dbReference type="Proteomes" id="UP001497457">
    <property type="component" value="Chromosome 27b"/>
</dbReference>